<dbReference type="Pfam" id="PF02812">
    <property type="entry name" value="ELFV_dehydrog_N"/>
    <property type="match status" value="1"/>
</dbReference>
<comment type="caution">
    <text evidence="4">The sequence shown here is derived from an EMBL/GenBank/DDBJ whole genome shotgun (WGS) entry which is preliminary data.</text>
</comment>
<comment type="similarity">
    <text evidence="1">Belongs to the Glu/Leu/Phe/Val dehydrogenases family.</text>
</comment>
<dbReference type="InterPro" id="IPR036291">
    <property type="entry name" value="NAD(P)-bd_dom_sf"/>
</dbReference>
<dbReference type="Gene3D" id="3.40.50.10860">
    <property type="entry name" value="Leucine Dehydrogenase, chain A, domain 1"/>
    <property type="match status" value="1"/>
</dbReference>
<dbReference type="SUPFAM" id="SSF53223">
    <property type="entry name" value="Aminoacid dehydrogenase-like, N-terminal domain"/>
    <property type="match status" value="1"/>
</dbReference>
<sequence>MTLDEMKALSAWMTWKCAVAGIPYGGAKGGVICNPKEMSEGELERLSRRYIYEILSIIGPKKDIPAPDVYTTPKIMGWYIDTYNKLTGEASFSTITGKPLELWGSEGRKEATARGLSYTVEVAAKQLNINPSKATVVIQGYGNAGSISAKILNEQGYKIIGVSDSKGGVYNLEGINPLEVLAHKGKTGTVSNYPKAKFITNKDLLEMECDILVPAALEGVITKKNANNIKAKIIAEAANGPTTPEADEILYQRGIFIIPDILANSGGVTVSYFEWIQGLYGYFWDEERVNRRLKKLIVKAFNEVLKIAQREKIDNRTAAYIYAVSKVAEAMKARGIWP</sequence>
<dbReference type="AlphaFoldDB" id="X0ZPR5"/>
<evidence type="ECO:0000256" key="1">
    <source>
        <dbReference type="ARBA" id="ARBA00006382"/>
    </source>
</evidence>
<dbReference type="InterPro" id="IPR006095">
    <property type="entry name" value="Glu/Leu/Phe/Val/Trp_DH"/>
</dbReference>
<gene>
    <name evidence="4" type="ORF">S01H4_01941</name>
</gene>
<evidence type="ECO:0000259" key="3">
    <source>
        <dbReference type="SMART" id="SM00839"/>
    </source>
</evidence>
<dbReference type="InterPro" id="IPR006097">
    <property type="entry name" value="Glu/Leu/Phe/Val/Trp_DH_dimer"/>
</dbReference>
<organism evidence="4">
    <name type="scientific">marine sediment metagenome</name>
    <dbReference type="NCBI Taxonomy" id="412755"/>
    <lineage>
        <taxon>unclassified sequences</taxon>
        <taxon>metagenomes</taxon>
        <taxon>ecological metagenomes</taxon>
    </lineage>
</organism>
<reference evidence="4" key="1">
    <citation type="journal article" date="2014" name="Front. Microbiol.">
        <title>High frequency of phylogenetically diverse reductive dehalogenase-homologous genes in deep subseafloor sedimentary metagenomes.</title>
        <authorList>
            <person name="Kawai M."/>
            <person name="Futagami T."/>
            <person name="Toyoda A."/>
            <person name="Takaki Y."/>
            <person name="Nishi S."/>
            <person name="Hori S."/>
            <person name="Arai W."/>
            <person name="Tsubouchi T."/>
            <person name="Morono Y."/>
            <person name="Uchiyama I."/>
            <person name="Ito T."/>
            <person name="Fujiyama A."/>
            <person name="Inagaki F."/>
            <person name="Takami H."/>
        </authorList>
    </citation>
    <scope>NUCLEOTIDE SEQUENCE</scope>
    <source>
        <strain evidence="4">Expedition CK06-06</strain>
    </source>
</reference>
<dbReference type="PRINTS" id="PR00082">
    <property type="entry name" value="GLFDHDRGNASE"/>
</dbReference>
<dbReference type="SMART" id="SM00839">
    <property type="entry name" value="ELFV_dehydrog"/>
    <property type="match status" value="1"/>
</dbReference>
<dbReference type="InterPro" id="IPR033922">
    <property type="entry name" value="NAD_bind_Glu_DH"/>
</dbReference>
<accession>X0ZPR5</accession>
<dbReference type="GO" id="GO:0006538">
    <property type="term" value="P:L-glutamate catabolic process"/>
    <property type="evidence" value="ECO:0007669"/>
    <property type="project" value="TreeGrafter"/>
</dbReference>
<dbReference type="GO" id="GO:0004352">
    <property type="term" value="F:glutamate dehydrogenase (NAD+) activity"/>
    <property type="evidence" value="ECO:0007669"/>
    <property type="project" value="TreeGrafter"/>
</dbReference>
<dbReference type="InterPro" id="IPR046346">
    <property type="entry name" value="Aminoacid_DH-like_N_sf"/>
</dbReference>
<dbReference type="InterPro" id="IPR006096">
    <property type="entry name" value="Glu/Leu/Phe/Val/Trp_DH_C"/>
</dbReference>
<evidence type="ECO:0000313" key="4">
    <source>
        <dbReference type="EMBL" id="GAG71735.1"/>
    </source>
</evidence>
<feature type="domain" description="Glutamate/phenylalanine/leucine/valine/L-tryptophan dehydrogenase C-terminal" evidence="3">
    <location>
        <begin position="105"/>
        <end position="335"/>
    </location>
</feature>
<evidence type="ECO:0000256" key="2">
    <source>
        <dbReference type="ARBA" id="ARBA00023002"/>
    </source>
</evidence>
<dbReference type="PROSITE" id="PS00074">
    <property type="entry name" value="GLFV_DEHYDROGENASE"/>
    <property type="match status" value="1"/>
</dbReference>
<dbReference type="Pfam" id="PF00208">
    <property type="entry name" value="ELFV_dehydrog"/>
    <property type="match status" value="1"/>
</dbReference>
<dbReference type="CDD" id="cd01076">
    <property type="entry name" value="NAD_bind_1_Glu_DH"/>
    <property type="match status" value="1"/>
</dbReference>
<name>X0ZPR5_9ZZZZ</name>
<dbReference type="EMBL" id="BART01000392">
    <property type="protein sequence ID" value="GAG71735.1"/>
    <property type="molecule type" value="Genomic_DNA"/>
</dbReference>
<keyword evidence="2" id="KW-0560">Oxidoreductase</keyword>
<proteinExistence type="inferred from homology"/>
<dbReference type="Gene3D" id="3.40.50.720">
    <property type="entry name" value="NAD(P)-binding Rossmann-like Domain"/>
    <property type="match status" value="1"/>
</dbReference>
<dbReference type="PANTHER" id="PTHR11606">
    <property type="entry name" value="GLUTAMATE DEHYDROGENASE"/>
    <property type="match status" value="1"/>
</dbReference>
<protein>
    <recommendedName>
        <fullName evidence="3">Glutamate/phenylalanine/leucine/valine/L-tryptophan dehydrogenase C-terminal domain-containing protein</fullName>
    </recommendedName>
</protein>
<dbReference type="InterPro" id="IPR033524">
    <property type="entry name" value="Glu/Leu/Phe/Val_DH_AS"/>
</dbReference>
<dbReference type="SUPFAM" id="SSF51735">
    <property type="entry name" value="NAD(P)-binding Rossmann-fold domains"/>
    <property type="match status" value="1"/>
</dbReference>
<dbReference type="PANTHER" id="PTHR11606:SF13">
    <property type="entry name" value="GLUTAMATE DEHYDROGENASE 1, MITOCHONDRIAL"/>
    <property type="match status" value="1"/>
</dbReference>